<dbReference type="STRING" id="573508.A0A1E3BU45"/>
<comment type="caution">
    <text evidence="5">The sequence shown here is derived from an EMBL/GenBank/DDBJ whole genome shotgun (WGS) entry which is preliminary data.</text>
</comment>
<reference evidence="5 7" key="1">
    <citation type="journal article" date="2016" name="BMC Genomics">
        <title>Comparative genomic and transcriptomic analyses of the Fuzhuan brick tea-fermentation fungus Aspergillus cristatus.</title>
        <authorList>
            <person name="Ge Y."/>
            <person name="Wang Y."/>
            <person name="Liu Y."/>
            <person name="Tan Y."/>
            <person name="Ren X."/>
            <person name="Zhang X."/>
            <person name="Hyde K.D."/>
            <person name="Liu Y."/>
            <person name="Liu Z."/>
        </authorList>
    </citation>
    <scope>NUCLEOTIDE SEQUENCE [LARGE SCALE GENOMIC DNA]</scope>
    <source>
        <strain evidence="5 7">GZAAS20.1005</strain>
    </source>
</reference>
<dbReference type="Proteomes" id="UP000094569">
    <property type="component" value="Unassembled WGS sequence"/>
</dbReference>
<dbReference type="FunFam" id="1.10.287.3980:FF:000001">
    <property type="entry name" value="Mitochondrial ribosomal protein L34"/>
    <property type="match status" value="1"/>
</dbReference>
<dbReference type="PANTHER" id="PTHR14503:SF4">
    <property type="entry name" value="LARGE RIBOSOMAL SUBUNIT PROTEIN BL34M"/>
    <property type="match status" value="1"/>
</dbReference>
<evidence type="ECO:0000256" key="3">
    <source>
        <dbReference type="ARBA" id="ARBA00023274"/>
    </source>
</evidence>
<keyword evidence="7" id="KW-1185">Reference proteome</keyword>
<dbReference type="Pfam" id="PF00468">
    <property type="entry name" value="Ribosomal_L34"/>
    <property type="match status" value="1"/>
</dbReference>
<dbReference type="EMBL" id="JXNT01000001">
    <property type="protein sequence ID" value="ODM24401.1"/>
    <property type="molecule type" value="Genomic_DNA"/>
</dbReference>
<accession>A0A1E3BU45</accession>
<dbReference type="PANTHER" id="PTHR14503">
    <property type="entry name" value="MITOCHONDRIAL RIBOSOMAL PROTEIN 34 FAMILY MEMBER"/>
    <property type="match status" value="1"/>
</dbReference>
<dbReference type="VEuPathDB" id="FungiDB:SI65_01891"/>
<dbReference type="GO" id="GO:0005762">
    <property type="term" value="C:mitochondrial large ribosomal subunit"/>
    <property type="evidence" value="ECO:0007669"/>
    <property type="project" value="TreeGrafter"/>
</dbReference>
<dbReference type="OrthoDB" id="431691at2759"/>
<gene>
    <name evidence="5" type="ORF">SI65_01891</name>
    <name evidence="6" type="ORF">SI65_01991</name>
</gene>
<evidence type="ECO:0000313" key="6">
    <source>
        <dbReference type="EMBL" id="ODM24401.1"/>
    </source>
</evidence>
<dbReference type="InterPro" id="IPR000271">
    <property type="entry name" value="Ribosomal_bL34"/>
</dbReference>
<dbReference type="VEuPathDB" id="FungiDB:SI65_01991"/>
<keyword evidence="2" id="KW-0689">Ribosomal protein</keyword>
<dbReference type="Gene3D" id="1.10.287.3980">
    <property type="match status" value="1"/>
</dbReference>
<comment type="similarity">
    <text evidence="1">Belongs to the bacterial ribosomal protein bL34 family.</text>
</comment>
<evidence type="ECO:0000256" key="4">
    <source>
        <dbReference type="ARBA" id="ARBA00035274"/>
    </source>
</evidence>
<dbReference type="GO" id="GO:0006412">
    <property type="term" value="P:translation"/>
    <property type="evidence" value="ECO:0007669"/>
    <property type="project" value="InterPro"/>
</dbReference>
<dbReference type="GO" id="GO:0003735">
    <property type="term" value="F:structural constituent of ribosome"/>
    <property type="evidence" value="ECO:0007669"/>
    <property type="project" value="InterPro"/>
</dbReference>
<protein>
    <recommendedName>
        <fullName evidence="4">Large ribosomal subunit protein bL34m</fullName>
    </recommendedName>
</protein>
<dbReference type="HAMAP" id="MF_00391">
    <property type="entry name" value="Ribosomal_bL34"/>
    <property type="match status" value="1"/>
</dbReference>
<dbReference type="EMBL" id="JXNT01000001">
    <property type="protein sequence ID" value="ODM24301.1"/>
    <property type="molecule type" value="Genomic_DNA"/>
</dbReference>
<proteinExistence type="inferred from homology"/>
<name>A0A1E3BU45_ASPCR</name>
<evidence type="ECO:0000256" key="1">
    <source>
        <dbReference type="ARBA" id="ARBA00010111"/>
    </source>
</evidence>
<evidence type="ECO:0000256" key="2">
    <source>
        <dbReference type="ARBA" id="ARBA00022980"/>
    </source>
</evidence>
<evidence type="ECO:0000313" key="7">
    <source>
        <dbReference type="Proteomes" id="UP000094569"/>
    </source>
</evidence>
<organism evidence="5 7">
    <name type="scientific">Aspergillus cristatus</name>
    <name type="common">Chinese Fuzhuan brick tea-fermentation fungus</name>
    <name type="synonym">Eurotium cristatum</name>
    <dbReference type="NCBI Taxonomy" id="573508"/>
    <lineage>
        <taxon>Eukaryota</taxon>
        <taxon>Fungi</taxon>
        <taxon>Dikarya</taxon>
        <taxon>Ascomycota</taxon>
        <taxon>Pezizomycotina</taxon>
        <taxon>Eurotiomycetes</taxon>
        <taxon>Eurotiomycetidae</taxon>
        <taxon>Eurotiales</taxon>
        <taxon>Aspergillaceae</taxon>
        <taxon>Aspergillus</taxon>
        <taxon>Aspergillus subgen. Aspergillus</taxon>
    </lineage>
</organism>
<keyword evidence="3" id="KW-0687">Ribonucleoprotein</keyword>
<dbReference type="AlphaFoldDB" id="A0A1E3BU45"/>
<sequence length="129" mass="14373">MFCRGTLPALRTSVLRAQTPLTSLNRPFSSLLTSRLSPSLPTTTTTTITPRTTLTSTFTSPLQSPLTSALNSQTRPFSASACLAGKRITYNPSRRVQKRRHGFLARLRTRGGRKILMRRRARGKKALSW</sequence>
<dbReference type="NCBIfam" id="TIGR01030">
    <property type="entry name" value="rpmH_bact"/>
    <property type="match status" value="1"/>
</dbReference>
<evidence type="ECO:0000313" key="5">
    <source>
        <dbReference type="EMBL" id="ODM24301.1"/>
    </source>
</evidence>